<accession>A0AAN9W6B4</accession>
<dbReference type="AlphaFoldDB" id="A0AAN9W6B4"/>
<dbReference type="PANTHER" id="PTHR36694:SF11">
    <property type="entry name" value="LP21121P-RELATED"/>
    <property type="match status" value="1"/>
</dbReference>
<feature type="transmembrane region" description="Helical" evidence="2">
    <location>
        <begin position="72"/>
        <end position="93"/>
    </location>
</feature>
<feature type="transmembrane region" description="Helical" evidence="2">
    <location>
        <begin position="132"/>
        <end position="154"/>
    </location>
</feature>
<keyword evidence="2" id="KW-1133">Transmembrane helix</keyword>
<proteinExistence type="predicted"/>
<organism evidence="3 4">
    <name type="scientific">Gryllus longicercus</name>
    <dbReference type="NCBI Taxonomy" id="2509291"/>
    <lineage>
        <taxon>Eukaryota</taxon>
        <taxon>Metazoa</taxon>
        <taxon>Ecdysozoa</taxon>
        <taxon>Arthropoda</taxon>
        <taxon>Hexapoda</taxon>
        <taxon>Insecta</taxon>
        <taxon>Pterygota</taxon>
        <taxon>Neoptera</taxon>
        <taxon>Polyneoptera</taxon>
        <taxon>Orthoptera</taxon>
        <taxon>Ensifera</taxon>
        <taxon>Gryllidea</taxon>
        <taxon>Grylloidea</taxon>
        <taxon>Gryllidae</taxon>
        <taxon>Gryllinae</taxon>
        <taxon>Gryllus</taxon>
    </lineage>
</organism>
<evidence type="ECO:0000313" key="3">
    <source>
        <dbReference type="EMBL" id="KAK7869814.1"/>
    </source>
</evidence>
<dbReference type="EMBL" id="JAZDUA010000068">
    <property type="protein sequence ID" value="KAK7869814.1"/>
    <property type="molecule type" value="Genomic_DNA"/>
</dbReference>
<name>A0AAN9W6B4_9ORTH</name>
<reference evidence="3 4" key="1">
    <citation type="submission" date="2024-03" db="EMBL/GenBank/DDBJ databases">
        <title>The genome assembly and annotation of the cricket Gryllus longicercus Weissman &amp; Gray.</title>
        <authorList>
            <person name="Szrajer S."/>
            <person name="Gray D."/>
            <person name="Ylla G."/>
        </authorList>
    </citation>
    <scope>NUCLEOTIDE SEQUENCE [LARGE SCALE GENOMIC DNA]</scope>
    <source>
        <strain evidence="3">DAG 2021-001</strain>
        <tissue evidence="3">Whole body minus gut</tissue>
    </source>
</reference>
<keyword evidence="2" id="KW-0812">Transmembrane</keyword>
<evidence type="ECO:0000313" key="4">
    <source>
        <dbReference type="Proteomes" id="UP001378592"/>
    </source>
</evidence>
<feature type="region of interest" description="Disordered" evidence="1">
    <location>
        <begin position="176"/>
        <end position="195"/>
    </location>
</feature>
<protein>
    <submittedName>
        <fullName evidence="3">Uncharacterized protein</fullName>
    </submittedName>
</protein>
<feature type="transmembrane region" description="Helical" evidence="2">
    <location>
        <begin position="21"/>
        <end position="46"/>
    </location>
</feature>
<feature type="transmembrane region" description="Helical" evidence="2">
    <location>
        <begin position="105"/>
        <end position="126"/>
    </location>
</feature>
<dbReference type="Proteomes" id="UP001378592">
    <property type="component" value="Unassembled WGS sequence"/>
</dbReference>
<keyword evidence="2" id="KW-0472">Membrane</keyword>
<gene>
    <name evidence="3" type="ORF">R5R35_008036</name>
</gene>
<keyword evidence="4" id="KW-1185">Reference proteome</keyword>
<sequence length="195" mass="20931">MAHPSQILPSKCCCCSLRAGSIVVGSFTLIVALTFLGLTATASSALSNSCSYNYDTSRCEQPSEALKMVANMMALLAVLNAVEAIMSVCLIWGASKLILSMVRGWLIVSASWILLHSAVAIAYAFASTYVVWPILISVLGIFIFGMALLCMLTVMSFHQEICNSLPYSNIPAPGASRSAEEPLPPYYETHPKAEI</sequence>
<dbReference type="PANTHER" id="PTHR36694">
    <property type="entry name" value="PASIFLORA 1, ISOFORM A-RELATED"/>
    <property type="match status" value="1"/>
</dbReference>
<comment type="caution">
    <text evidence="3">The sequence shown here is derived from an EMBL/GenBank/DDBJ whole genome shotgun (WGS) entry which is preliminary data.</text>
</comment>
<evidence type="ECO:0000256" key="1">
    <source>
        <dbReference type="SAM" id="MobiDB-lite"/>
    </source>
</evidence>
<evidence type="ECO:0000256" key="2">
    <source>
        <dbReference type="SAM" id="Phobius"/>
    </source>
</evidence>